<dbReference type="SMART" id="SM00217">
    <property type="entry name" value="WAP"/>
    <property type="match status" value="1"/>
</dbReference>
<feature type="domain" description="WAP" evidence="4">
    <location>
        <begin position="84"/>
        <end position="129"/>
    </location>
</feature>
<dbReference type="SMART" id="SM00289">
    <property type="entry name" value="WR1"/>
    <property type="match status" value="3"/>
</dbReference>
<evidence type="ECO:0000313" key="7">
    <source>
        <dbReference type="WBParaSite" id="NBR_0000031101-mRNA-1"/>
    </source>
</evidence>
<reference evidence="5 6" key="2">
    <citation type="submission" date="2018-11" db="EMBL/GenBank/DDBJ databases">
        <authorList>
            <consortium name="Pathogen Informatics"/>
        </authorList>
    </citation>
    <scope>NUCLEOTIDE SEQUENCE [LARGE SCALE GENOMIC DNA]</scope>
</reference>
<dbReference type="PROSITE" id="PS51390">
    <property type="entry name" value="WAP"/>
    <property type="match status" value="1"/>
</dbReference>
<reference evidence="7" key="1">
    <citation type="submission" date="2016-04" db="UniProtKB">
        <authorList>
            <consortium name="WormBaseParasite"/>
        </authorList>
    </citation>
    <scope>IDENTIFICATION</scope>
</reference>
<dbReference type="PROSITE" id="PS51162">
    <property type="entry name" value="THYROGLOBULIN_1_2"/>
    <property type="match status" value="1"/>
</dbReference>
<evidence type="ECO:0000259" key="3">
    <source>
        <dbReference type="PROSITE" id="PS51162"/>
    </source>
</evidence>
<gene>
    <name evidence="5" type="ORF">NBR_LOCUS312</name>
</gene>
<dbReference type="InterPro" id="IPR000716">
    <property type="entry name" value="Thyroglobulin_1"/>
</dbReference>
<dbReference type="GO" id="GO:0005576">
    <property type="term" value="C:extracellular region"/>
    <property type="evidence" value="ECO:0007669"/>
    <property type="project" value="InterPro"/>
</dbReference>
<organism evidence="7">
    <name type="scientific">Nippostrongylus brasiliensis</name>
    <name type="common">Rat hookworm</name>
    <dbReference type="NCBI Taxonomy" id="27835"/>
    <lineage>
        <taxon>Eukaryota</taxon>
        <taxon>Metazoa</taxon>
        <taxon>Ecdysozoa</taxon>
        <taxon>Nematoda</taxon>
        <taxon>Chromadorea</taxon>
        <taxon>Rhabditida</taxon>
        <taxon>Rhabditina</taxon>
        <taxon>Rhabditomorpha</taxon>
        <taxon>Strongyloidea</taxon>
        <taxon>Heligmosomidae</taxon>
        <taxon>Nippostrongylus</taxon>
    </lineage>
</organism>
<keyword evidence="1 2" id="KW-1015">Disulfide bond</keyword>
<dbReference type="GO" id="GO:0030414">
    <property type="term" value="F:peptidase inhibitor activity"/>
    <property type="evidence" value="ECO:0007669"/>
    <property type="project" value="InterPro"/>
</dbReference>
<dbReference type="InterPro" id="IPR036645">
    <property type="entry name" value="Elafin-like_sf"/>
</dbReference>
<dbReference type="SUPFAM" id="SSF57610">
    <property type="entry name" value="Thyroglobulin type-1 domain"/>
    <property type="match status" value="1"/>
</dbReference>
<dbReference type="Proteomes" id="UP000271162">
    <property type="component" value="Unassembled WGS sequence"/>
</dbReference>
<evidence type="ECO:0000313" key="5">
    <source>
        <dbReference type="EMBL" id="VDL62775.1"/>
    </source>
</evidence>
<dbReference type="Gene3D" id="4.10.75.10">
    <property type="entry name" value="Elafin-like"/>
    <property type="match status" value="1"/>
</dbReference>
<feature type="domain" description="Thyroglobulin type-1" evidence="3">
    <location>
        <begin position="131"/>
        <end position="196"/>
    </location>
</feature>
<evidence type="ECO:0000259" key="4">
    <source>
        <dbReference type="PROSITE" id="PS51390"/>
    </source>
</evidence>
<dbReference type="SMART" id="SM00211">
    <property type="entry name" value="TY"/>
    <property type="match status" value="1"/>
</dbReference>
<keyword evidence="6" id="KW-1185">Reference proteome</keyword>
<dbReference type="Pfam" id="PF00095">
    <property type="entry name" value="WAP"/>
    <property type="match status" value="1"/>
</dbReference>
<evidence type="ECO:0000313" key="6">
    <source>
        <dbReference type="Proteomes" id="UP000271162"/>
    </source>
</evidence>
<dbReference type="InterPro" id="IPR036857">
    <property type="entry name" value="Thyroglobulin_1_sf"/>
</dbReference>
<dbReference type="OMA" id="ERTHGIC"/>
<dbReference type="AlphaFoldDB" id="A0A158QWJ2"/>
<sequence>MKADVSAKYFAVNSKPPFNDRPVVKVLTTPASASHPAVFPRPIASSAVHENKMLSVATPVAATGVDEVGAATVIDLTHSAPISAMQKVGVCPSVLLNPGCREECLMDSDCASFSKCCKGSCGTRCVQPTVTSSCLHRLNAFTREWPNMPPAVQCEPNGDFREIQCDLRSMQCWCVNSTGIEVIGTRLNSNVGMPTCSQPKICSVSCAQSSCDYGVRLDANGCPHDGVCSCKNPCDDFPCSSHKTCSLVTVECDRHPCPPIAKCLTSPCESKNVVRDLYGNAFSCRSNDCPRGACMTAADEEVGICCQTQNTAETPPHLRARSRSSVSQRARVGAPMLSLAGQYTEHGDKMLLDETFVKVCVLRVPQCSTKNCIAVPACERSPCNVGDRPVIEPRTKRQFTCREGGEICPTGFYCTGFDAEGTGLCCPGREPLLSKAKQHSCPHGDPFASSSDGTPLACSGKMNSCPSTHFCSTPNDEKVGICCVSKRVATDPLAPYLDGTDGLVETYELGFSLTGPQVPSILRKHTQRELTDFLTQRFSLPKSSIEDVVVLEDNTARFTVKDVHSSRIAKEISEAVNSGLELVLNGNSYRAEPHTWFAHQVAESSASSTAKTAFWGTL</sequence>
<dbReference type="STRING" id="27835.A0A158QWJ2"/>
<dbReference type="Pfam" id="PF14625">
    <property type="entry name" value="Lustrin_cystein"/>
    <property type="match status" value="2"/>
</dbReference>
<name>A0A158QWJ2_NIPBR</name>
<evidence type="ECO:0000256" key="1">
    <source>
        <dbReference type="ARBA" id="ARBA00023157"/>
    </source>
</evidence>
<evidence type="ECO:0000256" key="2">
    <source>
        <dbReference type="PROSITE-ProRule" id="PRU00500"/>
    </source>
</evidence>
<dbReference type="CDD" id="cd00191">
    <property type="entry name" value="TY"/>
    <property type="match status" value="1"/>
</dbReference>
<proteinExistence type="predicted"/>
<protein>
    <submittedName>
        <fullName evidence="7">Whey acidic protein</fullName>
    </submittedName>
</protein>
<accession>A0A158QWJ2</accession>
<dbReference type="Gene3D" id="4.10.800.10">
    <property type="entry name" value="Thyroglobulin type-1"/>
    <property type="match status" value="1"/>
</dbReference>
<feature type="disulfide bond" evidence="2">
    <location>
        <begin position="165"/>
        <end position="172"/>
    </location>
</feature>
<dbReference type="InterPro" id="IPR028150">
    <property type="entry name" value="Lustrin_cystein"/>
</dbReference>
<dbReference type="Pfam" id="PF00086">
    <property type="entry name" value="Thyroglobulin_1"/>
    <property type="match status" value="1"/>
</dbReference>
<dbReference type="InterPro" id="IPR008197">
    <property type="entry name" value="WAP_dom"/>
</dbReference>
<comment type="caution">
    <text evidence="2">Lacks conserved residue(s) required for the propagation of feature annotation.</text>
</comment>
<dbReference type="EMBL" id="UYSL01000109">
    <property type="protein sequence ID" value="VDL62775.1"/>
    <property type="molecule type" value="Genomic_DNA"/>
</dbReference>
<dbReference type="InterPro" id="IPR006150">
    <property type="entry name" value="Cys_repeat_1"/>
</dbReference>
<dbReference type="WBParaSite" id="NBR_0000031101-mRNA-1">
    <property type="protein sequence ID" value="NBR_0000031101-mRNA-1"/>
    <property type="gene ID" value="NBR_0000031101"/>
</dbReference>